<comment type="caution">
    <text evidence="3">The sequence shown here is derived from an EMBL/GenBank/DDBJ whole genome shotgun (WGS) entry which is preliminary data.</text>
</comment>
<dbReference type="GO" id="GO:0016787">
    <property type="term" value="F:hydrolase activity"/>
    <property type="evidence" value="ECO:0007669"/>
    <property type="project" value="UniProtKB-KW"/>
</dbReference>
<name>A0A146G8H5_TERSA</name>
<dbReference type="EMBL" id="BDCO01000002">
    <property type="protein sequence ID" value="GAT33603.1"/>
    <property type="molecule type" value="Genomic_DNA"/>
</dbReference>
<dbReference type="OrthoDB" id="9815425at2"/>
<dbReference type="FunCoup" id="A0A146G8H5">
    <property type="interactions" value="354"/>
</dbReference>
<dbReference type="Proteomes" id="UP000076023">
    <property type="component" value="Unassembled WGS sequence"/>
</dbReference>
<evidence type="ECO:0000313" key="3">
    <source>
        <dbReference type="EMBL" id="GAT33603.1"/>
    </source>
</evidence>
<organism evidence="3 4">
    <name type="scientific">Terrimicrobium sacchariphilum</name>
    <dbReference type="NCBI Taxonomy" id="690879"/>
    <lineage>
        <taxon>Bacteria</taxon>
        <taxon>Pseudomonadati</taxon>
        <taxon>Verrucomicrobiota</taxon>
        <taxon>Terrimicrobiia</taxon>
        <taxon>Terrimicrobiales</taxon>
        <taxon>Terrimicrobiaceae</taxon>
        <taxon>Terrimicrobium</taxon>
    </lineage>
</organism>
<reference evidence="4" key="1">
    <citation type="journal article" date="2017" name="Genome Announc.">
        <title>Draft Genome Sequence of Terrimicrobium sacchariphilum NM-5T, a Facultative Anaerobic Soil Bacterium of the Class Spartobacteria.</title>
        <authorList>
            <person name="Qiu Y.L."/>
            <person name="Tourlousse D.M."/>
            <person name="Matsuura N."/>
            <person name="Ohashi A."/>
            <person name="Sekiguchi Y."/>
        </authorList>
    </citation>
    <scope>NUCLEOTIDE SEQUENCE [LARGE SCALE GENOMIC DNA]</scope>
    <source>
        <strain evidence="4">NM-5</strain>
    </source>
</reference>
<keyword evidence="4" id="KW-1185">Reference proteome</keyword>
<gene>
    <name evidence="3" type="ORF">TSACC_22020</name>
</gene>
<dbReference type="RefSeq" id="WP_084400385.1">
    <property type="nucleotide sequence ID" value="NZ_BDCO01000002.1"/>
</dbReference>
<feature type="domain" description="BD-FAE-like" evidence="2">
    <location>
        <begin position="52"/>
        <end position="260"/>
    </location>
</feature>
<dbReference type="PANTHER" id="PTHR48081">
    <property type="entry name" value="AB HYDROLASE SUPERFAMILY PROTEIN C4A8.06C"/>
    <property type="match status" value="1"/>
</dbReference>
<dbReference type="PANTHER" id="PTHR48081:SF13">
    <property type="entry name" value="ALPHA_BETA HYDROLASE"/>
    <property type="match status" value="1"/>
</dbReference>
<dbReference type="Pfam" id="PF20434">
    <property type="entry name" value="BD-FAE"/>
    <property type="match status" value="1"/>
</dbReference>
<dbReference type="Gene3D" id="3.40.50.1820">
    <property type="entry name" value="alpha/beta hydrolase"/>
    <property type="match status" value="1"/>
</dbReference>
<dbReference type="InterPro" id="IPR050300">
    <property type="entry name" value="GDXG_lipolytic_enzyme"/>
</dbReference>
<dbReference type="AlphaFoldDB" id="A0A146G8H5"/>
<evidence type="ECO:0000259" key="2">
    <source>
        <dbReference type="Pfam" id="PF20434"/>
    </source>
</evidence>
<dbReference type="InterPro" id="IPR049492">
    <property type="entry name" value="BD-FAE-like_dom"/>
</dbReference>
<accession>A0A146G8H5</accession>
<protein>
    <submittedName>
        <fullName evidence="3">Acetyl esterase</fullName>
    </submittedName>
</protein>
<evidence type="ECO:0000256" key="1">
    <source>
        <dbReference type="ARBA" id="ARBA00022801"/>
    </source>
</evidence>
<proteinExistence type="predicted"/>
<dbReference type="STRING" id="690879.TSACC_22020"/>
<dbReference type="InParanoid" id="A0A146G8H5"/>
<dbReference type="InterPro" id="IPR029058">
    <property type="entry name" value="AB_hydrolase_fold"/>
</dbReference>
<dbReference type="SUPFAM" id="SSF53474">
    <property type="entry name" value="alpha/beta-Hydrolases"/>
    <property type="match status" value="1"/>
</dbReference>
<evidence type="ECO:0000313" key="4">
    <source>
        <dbReference type="Proteomes" id="UP000076023"/>
    </source>
</evidence>
<keyword evidence="1" id="KW-0378">Hydrolase</keyword>
<sequence>MTPGILSFSRASRTLVAAAVVLGFLTAALPAGEDISFKSDIPYLGADRTEKLDVYLPAVGLPRPRPAVIFIHGGGWSGGSKSDQLSKEFCNALAEKGYVAVSIDYLLNKARKDIDGKTHFDKVAWPQNFLDCKTAVRFVRKNARDFGIDPDRLAIMGASAGAHLALLVAATKDSDQWNKGGLYLDQSNDISAVIEFYGRHDVTVDRRPHFAGATEEETESNVIAASPATHLTSKMPPVLAVQGDADDIVPVSFGRRLITQLKELGVPYEYIEVPGAKHAFGLTPPQKDLRAEVFAFLAKYLGQNLPAENQLD</sequence>